<dbReference type="STRING" id="3775.A0A1Q3CY26"/>
<proteinExistence type="predicted"/>
<keyword evidence="3" id="KW-1185">Reference proteome</keyword>
<feature type="region of interest" description="Disordered" evidence="1">
    <location>
        <begin position="88"/>
        <end position="113"/>
    </location>
</feature>
<reference evidence="3" key="1">
    <citation type="submission" date="2016-04" db="EMBL/GenBank/DDBJ databases">
        <title>Cephalotus genome sequencing.</title>
        <authorList>
            <person name="Fukushima K."/>
            <person name="Hasebe M."/>
            <person name="Fang X."/>
        </authorList>
    </citation>
    <scope>NUCLEOTIDE SEQUENCE [LARGE SCALE GENOMIC DNA]</scope>
    <source>
        <strain evidence="3">cv. St1</strain>
    </source>
</reference>
<dbReference type="AlphaFoldDB" id="A0A1Q3CY26"/>
<dbReference type="OrthoDB" id="786614at2759"/>
<dbReference type="EMBL" id="BDDD01003469">
    <property type="protein sequence ID" value="GAV85156.1"/>
    <property type="molecule type" value="Genomic_DNA"/>
</dbReference>
<evidence type="ECO:0000256" key="1">
    <source>
        <dbReference type="SAM" id="MobiDB-lite"/>
    </source>
</evidence>
<evidence type="ECO:0000313" key="3">
    <source>
        <dbReference type="Proteomes" id="UP000187406"/>
    </source>
</evidence>
<protein>
    <submittedName>
        <fullName evidence="2">Uncharacterized protein</fullName>
    </submittedName>
</protein>
<feature type="compositionally biased region" description="Polar residues" evidence="1">
    <location>
        <begin position="89"/>
        <end position="98"/>
    </location>
</feature>
<accession>A0A1Q3CY26</accession>
<feature type="non-terminal residue" evidence="2">
    <location>
        <position position="189"/>
    </location>
</feature>
<dbReference type="InParanoid" id="A0A1Q3CY26"/>
<name>A0A1Q3CY26_CEPFO</name>
<organism evidence="2 3">
    <name type="scientific">Cephalotus follicularis</name>
    <name type="common">Albany pitcher plant</name>
    <dbReference type="NCBI Taxonomy" id="3775"/>
    <lineage>
        <taxon>Eukaryota</taxon>
        <taxon>Viridiplantae</taxon>
        <taxon>Streptophyta</taxon>
        <taxon>Embryophyta</taxon>
        <taxon>Tracheophyta</taxon>
        <taxon>Spermatophyta</taxon>
        <taxon>Magnoliopsida</taxon>
        <taxon>eudicotyledons</taxon>
        <taxon>Gunneridae</taxon>
        <taxon>Pentapetalae</taxon>
        <taxon>rosids</taxon>
        <taxon>fabids</taxon>
        <taxon>Oxalidales</taxon>
        <taxon>Cephalotaceae</taxon>
        <taxon>Cephalotus</taxon>
    </lineage>
</organism>
<dbReference type="Proteomes" id="UP000187406">
    <property type="component" value="Unassembled WGS sequence"/>
</dbReference>
<comment type="caution">
    <text evidence="2">The sequence shown here is derived from an EMBL/GenBank/DDBJ whole genome shotgun (WGS) entry which is preliminary data.</text>
</comment>
<evidence type="ECO:0000313" key="2">
    <source>
        <dbReference type="EMBL" id="GAV85156.1"/>
    </source>
</evidence>
<sequence>MDAIRERLQRLEGLVGEPQTEEPVESLMVHVNDLVAGVTVIQHCHNELMGKSEERFKQLVADLILINDALRKNIKANEEDISVLKKALHSSSSRTEGPSSKFKVPEPKPFSGKRDAKELENFLWDVESYFKATHVPDTEKVSITSIYLPGVTKLRTRVQDDANSGRPRIETWEVLVKELKDQFLLNNTS</sequence>
<gene>
    <name evidence="2" type="ORF">CFOL_v3_28594</name>
</gene>